<dbReference type="RefSeq" id="WP_213408875.1">
    <property type="nucleotide sequence ID" value="NZ_CP074441.1"/>
</dbReference>
<dbReference type="Pfam" id="PF00768">
    <property type="entry name" value="Peptidase_S11"/>
    <property type="match status" value="1"/>
</dbReference>
<dbReference type="Gene3D" id="3.40.710.10">
    <property type="entry name" value="DD-peptidase/beta-lactamase superfamily"/>
    <property type="match status" value="1"/>
</dbReference>
<dbReference type="InterPro" id="IPR012338">
    <property type="entry name" value="Beta-lactam/transpept-like"/>
</dbReference>
<evidence type="ECO:0000256" key="4">
    <source>
        <dbReference type="ARBA" id="ARBA00022960"/>
    </source>
</evidence>
<keyword evidence="5" id="KW-0573">Peptidoglycan synthesis</keyword>
<dbReference type="SUPFAM" id="SSF56601">
    <property type="entry name" value="beta-lactamase/transpeptidase-like"/>
    <property type="match status" value="1"/>
</dbReference>
<evidence type="ECO:0000256" key="5">
    <source>
        <dbReference type="ARBA" id="ARBA00022984"/>
    </source>
</evidence>
<evidence type="ECO:0000256" key="7">
    <source>
        <dbReference type="RuleBase" id="RU004016"/>
    </source>
</evidence>
<protein>
    <submittedName>
        <fullName evidence="10">Serine hydrolase</fullName>
    </submittedName>
</protein>
<feature type="signal peptide" evidence="8">
    <location>
        <begin position="1"/>
        <end position="25"/>
    </location>
</feature>
<evidence type="ECO:0000313" key="10">
    <source>
        <dbReference type="EMBL" id="MCW0953358.1"/>
    </source>
</evidence>
<name>A0ABT3E4K7_9LACO</name>
<dbReference type="InterPro" id="IPR018044">
    <property type="entry name" value="Peptidase_S11"/>
</dbReference>
<organism evidence="10 11">
    <name type="scientific">Weissella ceti</name>
    <dbReference type="NCBI Taxonomy" id="759620"/>
    <lineage>
        <taxon>Bacteria</taxon>
        <taxon>Bacillati</taxon>
        <taxon>Bacillota</taxon>
        <taxon>Bacilli</taxon>
        <taxon>Lactobacillales</taxon>
        <taxon>Lactobacillaceae</taxon>
        <taxon>Weissella</taxon>
    </lineage>
</organism>
<dbReference type="Proteomes" id="UP001526225">
    <property type="component" value="Unassembled WGS sequence"/>
</dbReference>
<dbReference type="InterPro" id="IPR000871">
    <property type="entry name" value="Beta-lactam_class-A"/>
</dbReference>
<evidence type="ECO:0000259" key="9">
    <source>
        <dbReference type="Pfam" id="PF00768"/>
    </source>
</evidence>
<reference evidence="10 11" key="1">
    <citation type="submission" date="2022-10" db="EMBL/GenBank/DDBJ databases">
        <title>Weissella fermenti sp. nov., isolated from fermented cabbage.</title>
        <authorList>
            <person name="Lee J.K."/>
            <person name="Baek J.H."/>
            <person name="Choi D.G."/>
            <person name="Kim J.M."/>
            <person name="Jeon C.O."/>
        </authorList>
    </citation>
    <scope>NUCLEOTIDE SEQUENCE [LARGE SCALE GENOMIC DNA]</scope>
    <source>
        <strain evidence="10 11">KACC 18534</strain>
    </source>
</reference>
<proteinExistence type="inferred from homology"/>
<evidence type="ECO:0000256" key="1">
    <source>
        <dbReference type="ARBA" id="ARBA00007164"/>
    </source>
</evidence>
<keyword evidence="3 10" id="KW-0378">Hydrolase</keyword>
<evidence type="ECO:0000256" key="2">
    <source>
        <dbReference type="ARBA" id="ARBA00022729"/>
    </source>
</evidence>
<dbReference type="PANTHER" id="PTHR35333">
    <property type="entry name" value="BETA-LACTAMASE"/>
    <property type="match status" value="1"/>
</dbReference>
<evidence type="ECO:0000256" key="8">
    <source>
        <dbReference type="SAM" id="SignalP"/>
    </source>
</evidence>
<sequence>MKRFKKMMMTLFALGLVLAPMSASAAVFKPETKSSAALLIDLNTGRVLADKNSNERLPLGSVSKLVVAYFIEEAVADGKLSWDQKIKIKPKFVEYSHDLSVATVPLYSEGEYTLHDLMNATLIPSSNSASLVLADLIAGDQEKFNQMANEKLASWGIPNANWSSASGLPVGALGPFQTDTYHEDEMNRLSAREVAIIAGRLLQDHPHVLTFNGTVTAPFPDGKGGSVTLENTNKLLEDPDYDVEGMKTGTILEYGKNLVAKTKIHGVPVLSVLLNAKPADSETELFVSSKNMWNQASEALVAEIAPKGMSLGEVKEKTANIGIVKVDLADEHKYLLGKNEEKPSFTDVKLNGEAPFKAGQKIGTATWDFAGKPDFFLPEVGSVAVQATEKTDEANWFVRTWRAIFN</sequence>
<accession>A0ABT3E4K7</accession>
<dbReference type="GO" id="GO:0016787">
    <property type="term" value="F:hydrolase activity"/>
    <property type="evidence" value="ECO:0007669"/>
    <property type="project" value="UniProtKB-KW"/>
</dbReference>
<dbReference type="PANTHER" id="PTHR35333:SF3">
    <property type="entry name" value="BETA-LACTAMASE-TYPE TRANSPEPTIDASE FOLD CONTAINING PROTEIN"/>
    <property type="match status" value="1"/>
</dbReference>
<feature type="chain" id="PRO_5046665733" evidence="8">
    <location>
        <begin position="26"/>
        <end position="406"/>
    </location>
</feature>
<evidence type="ECO:0000256" key="6">
    <source>
        <dbReference type="ARBA" id="ARBA00023316"/>
    </source>
</evidence>
<comment type="similarity">
    <text evidence="1 7">Belongs to the peptidase S11 family.</text>
</comment>
<dbReference type="EMBL" id="JAOZFE010000004">
    <property type="protein sequence ID" value="MCW0953358.1"/>
    <property type="molecule type" value="Genomic_DNA"/>
</dbReference>
<comment type="caution">
    <text evidence="10">The sequence shown here is derived from an EMBL/GenBank/DDBJ whole genome shotgun (WGS) entry which is preliminary data.</text>
</comment>
<keyword evidence="6" id="KW-0961">Cell wall biogenesis/degradation</keyword>
<evidence type="ECO:0000313" key="11">
    <source>
        <dbReference type="Proteomes" id="UP001526225"/>
    </source>
</evidence>
<keyword evidence="11" id="KW-1185">Reference proteome</keyword>
<feature type="domain" description="Peptidase S11 D-alanyl-D-alanine carboxypeptidase A N-terminal" evidence="9">
    <location>
        <begin position="27"/>
        <end position="277"/>
    </location>
</feature>
<dbReference type="PRINTS" id="PR00725">
    <property type="entry name" value="DADACBPTASE1"/>
</dbReference>
<keyword evidence="2 8" id="KW-0732">Signal</keyword>
<evidence type="ECO:0000256" key="3">
    <source>
        <dbReference type="ARBA" id="ARBA00022801"/>
    </source>
</evidence>
<dbReference type="InterPro" id="IPR001967">
    <property type="entry name" value="Peptidase_S11_N"/>
</dbReference>
<gene>
    <name evidence="10" type="ORF">OIT44_04630</name>
</gene>
<keyword evidence="4" id="KW-0133">Cell shape</keyword>